<gene>
    <name evidence="1" type="ORF">Vafri_15256</name>
</gene>
<proteinExistence type="predicted"/>
<evidence type="ECO:0000313" key="1">
    <source>
        <dbReference type="EMBL" id="GIL60728.1"/>
    </source>
</evidence>
<dbReference type="AlphaFoldDB" id="A0A8J4BFT9"/>
<accession>A0A8J4BFT9</accession>
<dbReference type="Gene3D" id="3.30.70.1170">
    <property type="entry name" value="Sun protein, domain 3"/>
    <property type="match status" value="1"/>
</dbReference>
<organism evidence="1 2">
    <name type="scientific">Volvox africanus</name>
    <dbReference type="NCBI Taxonomy" id="51714"/>
    <lineage>
        <taxon>Eukaryota</taxon>
        <taxon>Viridiplantae</taxon>
        <taxon>Chlorophyta</taxon>
        <taxon>core chlorophytes</taxon>
        <taxon>Chlorophyceae</taxon>
        <taxon>CS clade</taxon>
        <taxon>Chlamydomonadales</taxon>
        <taxon>Volvocaceae</taxon>
        <taxon>Volvox</taxon>
    </lineage>
</organism>
<reference evidence="1" key="1">
    <citation type="journal article" date="2021" name="Proc. Natl. Acad. Sci. U.S.A.">
        <title>Three genomes in the algal genus Volvox reveal the fate of a haploid sex-determining region after a transition to homothallism.</title>
        <authorList>
            <person name="Yamamoto K."/>
            <person name="Hamaji T."/>
            <person name="Kawai-Toyooka H."/>
            <person name="Matsuzaki R."/>
            <person name="Takahashi F."/>
            <person name="Nishimura Y."/>
            <person name="Kawachi M."/>
            <person name="Noguchi H."/>
            <person name="Minakuchi Y."/>
            <person name="Umen J.G."/>
            <person name="Toyoda A."/>
            <person name="Nozaki H."/>
        </authorList>
    </citation>
    <scope>NUCLEOTIDE SEQUENCE</scope>
    <source>
        <strain evidence="1">NIES-3780</strain>
    </source>
</reference>
<evidence type="ECO:0000313" key="2">
    <source>
        <dbReference type="Proteomes" id="UP000747399"/>
    </source>
</evidence>
<dbReference type="Proteomes" id="UP000747399">
    <property type="component" value="Unassembled WGS sequence"/>
</dbReference>
<dbReference type="EMBL" id="BNCO01000041">
    <property type="protein sequence ID" value="GIL60728.1"/>
    <property type="molecule type" value="Genomic_DNA"/>
</dbReference>
<comment type="caution">
    <text evidence="1">The sequence shown here is derived from an EMBL/GenBank/DDBJ whole genome shotgun (WGS) entry which is preliminary data.</text>
</comment>
<sequence>MGPREAYLRGALGNERFEATAAALSQPPRITCMRVNTLRTSTQEVVTRARQLLGSGWDQGVVRVHPQVPCAVILQGSGPHEVSYSAAGALEYVGVLDGASPAESARSLSRQREPGEVNVT</sequence>
<keyword evidence="2" id="KW-1185">Reference proteome</keyword>
<protein>
    <submittedName>
        <fullName evidence="1">Uncharacterized protein</fullName>
    </submittedName>
</protein>
<name>A0A8J4BFT9_9CHLO</name>